<evidence type="ECO:0000256" key="1">
    <source>
        <dbReference type="ARBA" id="ARBA00004429"/>
    </source>
</evidence>
<dbReference type="PANTHER" id="PTHR43357:SF4">
    <property type="entry name" value="INNER MEMBRANE ABC TRANSPORTER PERMEASE PROTEIN YDCV"/>
    <property type="match status" value="1"/>
</dbReference>
<dbReference type="GO" id="GO:0005524">
    <property type="term" value="F:ATP binding"/>
    <property type="evidence" value="ECO:0007669"/>
    <property type="project" value="UniProtKB-KW"/>
</dbReference>
<dbReference type="GO" id="GO:0005886">
    <property type="term" value="C:plasma membrane"/>
    <property type="evidence" value="ECO:0007669"/>
    <property type="project" value="UniProtKB-SubCell"/>
</dbReference>
<comment type="similarity">
    <text evidence="8">Belongs to the binding-protein-dependent transport system permease family.</text>
</comment>
<dbReference type="EMBL" id="QCYG01000005">
    <property type="protein sequence ID" value="PVA06782.1"/>
    <property type="molecule type" value="Genomic_DNA"/>
</dbReference>
<keyword evidence="10" id="KW-0547">Nucleotide-binding</keyword>
<protein>
    <submittedName>
        <fullName evidence="10">Spermidine/putrescine ABC transporter ATP-binding protein</fullName>
    </submittedName>
</protein>
<feature type="transmembrane region" description="Helical" evidence="8">
    <location>
        <begin position="7"/>
        <end position="31"/>
    </location>
</feature>
<dbReference type="InterPro" id="IPR035906">
    <property type="entry name" value="MetI-like_sf"/>
</dbReference>
<evidence type="ECO:0000256" key="3">
    <source>
        <dbReference type="ARBA" id="ARBA00022475"/>
    </source>
</evidence>
<evidence type="ECO:0000313" key="10">
    <source>
        <dbReference type="EMBL" id="PVA06782.1"/>
    </source>
</evidence>
<name>A0A2T7FX74_9RHOB</name>
<reference evidence="10 11" key="1">
    <citation type="submission" date="2018-04" db="EMBL/GenBank/DDBJ databases">
        <title>Pelagivirga bohaiensis gen. nov., sp. nov., a bacterium isolated from the Bohai Sea.</title>
        <authorList>
            <person name="Ji X."/>
        </authorList>
    </citation>
    <scope>NUCLEOTIDE SEQUENCE [LARGE SCALE GENOMIC DNA]</scope>
    <source>
        <strain evidence="10 11">BH-SD16</strain>
    </source>
</reference>
<feature type="transmembrane region" description="Helical" evidence="8">
    <location>
        <begin position="187"/>
        <end position="210"/>
    </location>
</feature>
<evidence type="ECO:0000256" key="8">
    <source>
        <dbReference type="RuleBase" id="RU363032"/>
    </source>
</evidence>
<evidence type="ECO:0000313" key="11">
    <source>
        <dbReference type="Proteomes" id="UP000244817"/>
    </source>
</evidence>
<dbReference type="OrthoDB" id="9815533at2"/>
<dbReference type="Pfam" id="PF00528">
    <property type="entry name" value="BPD_transp_1"/>
    <property type="match status" value="1"/>
</dbReference>
<comment type="subcellular location">
    <subcellularLocation>
        <location evidence="1">Cell inner membrane</location>
        <topology evidence="1">Multi-pass membrane protein</topology>
    </subcellularLocation>
    <subcellularLocation>
        <location evidence="8">Cell membrane</location>
        <topology evidence="8">Multi-pass membrane protein</topology>
    </subcellularLocation>
</comment>
<keyword evidence="11" id="KW-1185">Reference proteome</keyword>
<keyword evidence="2 8" id="KW-0813">Transport</keyword>
<feature type="transmembrane region" description="Helical" evidence="8">
    <location>
        <begin position="62"/>
        <end position="85"/>
    </location>
</feature>
<evidence type="ECO:0000256" key="2">
    <source>
        <dbReference type="ARBA" id="ARBA00022448"/>
    </source>
</evidence>
<evidence type="ECO:0000256" key="7">
    <source>
        <dbReference type="ARBA" id="ARBA00023136"/>
    </source>
</evidence>
<proteinExistence type="inferred from homology"/>
<dbReference type="SUPFAM" id="SSF161098">
    <property type="entry name" value="MetI-like"/>
    <property type="match status" value="1"/>
</dbReference>
<feature type="transmembrane region" description="Helical" evidence="8">
    <location>
        <begin position="230"/>
        <end position="250"/>
    </location>
</feature>
<evidence type="ECO:0000256" key="6">
    <source>
        <dbReference type="ARBA" id="ARBA00022989"/>
    </source>
</evidence>
<keyword evidence="7 8" id="KW-0472">Membrane</keyword>
<dbReference type="RefSeq" id="WP_108640940.1">
    <property type="nucleotide sequence ID" value="NZ_QCYG01000005.1"/>
</dbReference>
<organism evidence="10 11">
    <name type="scientific">Thalassorhabdomicrobium marinisediminis</name>
    <dbReference type="NCBI Taxonomy" id="2170577"/>
    <lineage>
        <taxon>Bacteria</taxon>
        <taxon>Pseudomonadati</taxon>
        <taxon>Pseudomonadota</taxon>
        <taxon>Alphaproteobacteria</taxon>
        <taxon>Rhodobacterales</taxon>
        <taxon>Paracoccaceae</taxon>
        <taxon>Thalassorhabdomicrobium</taxon>
    </lineage>
</organism>
<comment type="caution">
    <text evidence="10">The sequence shown here is derived from an EMBL/GenBank/DDBJ whole genome shotgun (WGS) entry which is preliminary data.</text>
</comment>
<feature type="transmembrane region" description="Helical" evidence="8">
    <location>
        <begin position="127"/>
        <end position="146"/>
    </location>
</feature>
<feature type="domain" description="ABC transmembrane type-1" evidence="9">
    <location>
        <begin position="62"/>
        <end position="250"/>
    </location>
</feature>
<accession>A0A2T7FX74</accession>
<gene>
    <name evidence="10" type="ORF">DC363_09670</name>
</gene>
<evidence type="ECO:0000256" key="5">
    <source>
        <dbReference type="ARBA" id="ARBA00022692"/>
    </source>
</evidence>
<dbReference type="InterPro" id="IPR000515">
    <property type="entry name" value="MetI-like"/>
</dbReference>
<keyword evidence="4" id="KW-0997">Cell inner membrane</keyword>
<dbReference type="Gene3D" id="1.10.3720.10">
    <property type="entry name" value="MetI-like"/>
    <property type="match status" value="1"/>
</dbReference>
<keyword evidence="3" id="KW-1003">Cell membrane</keyword>
<dbReference type="PANTHER" id="PTHR43357">
    <property type="entry name" value="INNER MEMBRANE ABC TRANSPORTER PERMEASE PROTEIN YDCV"/>
    <property type="match status" value="1"/>
</dbReference>
<keyword evidence="6 8" id="KW-1133">Transmembrane helix</keyword>
<dbReference type="PROSITE" id="PS50928">
    <property type="entry name" value="ABC_TM1"/>
    <property type="match status" value="1"/>
</dbReference>
<dbReference type="CDD" id="cd06261">
    <property type="entry name" value="TM_PBP2"/>
    <property type="match status" value="1"/>
</dbReference>
<dbReference type="Proteomes" id="UP000244817">
    <property type="component" value="Unassembled WGS sequence"/>
</dbReference>
<feature type="transmembrane region" description="Helical" evidence="8">
    <location>
        <begin position="97"/>
        <end position="121"/>
    </location>
</feature>
<keyword evidence="10" id="KW-0067">ATP-binding</keyword>
<evidence type="ECO:0000256" key="4">
    <source>
        <dbReference type="ARBA" id="ARBA00022519"/>
    </source>
</evidence>
<evidence type="ECO:0000259" key="9">
    <source>
        <dbReference type="PROSITE" id="PS50928"/>
    </source>
</evidence>
<dbReference type="GO" id="GO:0055085">
    <property type="term" value="P:transmembrane transport"/>
    <property type="evidence" value="ECO:0007669"/>
    <property type="project" value="InterPro"/>
</dbReference>
<sequence length="260" mass="27957">MKTSSFANWTIIGLTLTFLIGPFIVIILAAMTDGNNLAFPPEGLSLRWFVKVFTIESFRDSFVISMVLAIFGTLAALVIGVPAAYAISRYKVPGAGAVQLIVSSPLIVPGIIVGLALLRYLVIPTGFTIFATLFLAHTALILPYAVRVVTSSLQNLRTDVEEAALILGCSRLGSFFRVVFPNIRGGILAAFILGFVTSFNQVPVSLFLSGPGVRTLPIDMLAYMETTYDPSVAALACLLAFMSVGIVFLAERFLGFSKYV</sequence>
<keyword evidence="5 8" id="KW-0812">Transmembrane</keyword>
<dbReference type="AlphaFoldDB" id="A0A2T7FX74"/>